<dbReference type="RefSeq" id="WP_162520880.1">
    <property type="nucleotide sequence ID" value="NZ_BJCL01000014.1"/>
</dbReference>
<sequence>MARGLASLALVSTVGSWAQAPLLTTEAELQGTTVPAAIEAFWSARGAATSITGQGGLNLAVRRFLQPDRATEQGAITIVSGRTESMLKYKEVVHDLYRNGWSVYIHDHRGQGLSEREPAVRDQPQKGHVDRFDDYVADLDAVLQRGMLAGGHARRVLLAHSMGGAITARWLQSGRPAVAQVQAAVLSSPMLEIVGLVPGFSAEVLSCHLAHGAVLFGAGASWHWGGKPYTPFPVQGNIYTGSPVRSQRVLDQDSAAPAARLGSPTWGWIARSCDAAHAARTDAALVTTPVLVLVAGQDQIVLNHGARQFCQRLAAARPGAGCGGPDGAPVVVEGAQHEMLIERDALRGQALGRALDFLRQAGR</sequence>
<evidence type="ECO:0000313" key="3">
    <source>
        <dbReference type="EMBL" id="GCL65242.1"/>
    </source>
</evidence>
<name>A0A480AYB2_9BURK</name>
<accession>A0A480AYB2</accession>
<dbReference type="AlphaFoldDB" id="A0A480AYB2"/>
<feature type="signal peptide" evidence="1">
    <location>
        <begin position="1"/>
        <end position="20"/>
    </location>
</feature>
<feature type="domain" description="Serine aminopeptidase S33" evidence="2">
    <location>
        <begin position="73"/>
        <end position="343"/>
    </location>
</feature>
<feature type="chain" id="PRO_5019772846" evidence="1">
    <location>
        <begin position="21"/>
        <end position="363"/>
    </location>
</feature>
<dbReference type="Gene3D" id="3.40.50.1820">
    <property type="entry name" value="alpha/beta hydrolase"/>
    <property type="match status" value="1"/>
</dbReference>
<organism evidence="3 4">
    <name type="scientific">Pseudaquabacterium pictum</name>
    <dbReference type="NCBI Taxonomy" id="2315236"/>
    <lineage>
        <taxon>Bacteria</taxon>
        <taxon>Pseudomonadati</taxon>
        <taxon>Pseudomonadota</taxon>
        <taxon>Betaproteobacteria</taxon>
        <taxon>Burkholderiales</taxon>
        <taxon>Sphaerotilaceae</taxon>
        <taxon>Pseudaquabacterium</taxon>
    </lineage>
</organism>
<comment type="caution">
    <text evidence="3">The sequence shown here is derived from an EMBL/GenBank/DDBJ whole genome shotgun (WGS) entry which is preliminary data.</text>
</comment>
<dbReference type="PANTHER" id="PTHR11614">
    <property type="entry name" value="PHOSPHOLIPASE-RELATED"/>
    <property type="match status" value="1"/>
</dbReference>
<evidence type="ECO:0000259" key="2">
    <source>
        <dbReference type="Pfam" id="PF12146"/>
    </source>
</evidence>
<keyword evidence="1" id="KW-0732">Signal</keyword>
<dbReference type="InterPro" id="IPR029058">
    <property type="entry name" value="AB_hydrolase_fold"/>
</dbReference>
<dbReference type="Pfam" id="PF12146">
    <property type="entry name" value="Hydrolase_4"/>
    <property type="match status" value="1"/>
</dbReference>
<dbReference type="EMBL" id="BJCL01000014">
    <property type="protein sequence ID" value="GCL65242.1"/>
    <property type="molecule type" value="Genomic_DNA"/>
</dbReference>
<evidence type="ECO:0000313" key="4">
    <source>
        <dbReference type="Proteomes" id="UP000301751"/>
    </source>
</evidence>
<dbReference type="InterPro" id="IPR051044">
    <property type="entry name" value="MAG_DAG_Lipase"/>
</dbReference>
<dbReference type="SUPFAM" id="SSF53474">
    <property type="entry name" value="alpha/beta-Hydrolases"/>
    <property type="match status" value="1"/>
</dbReference>
<dbReference type="InterPro" id="IPR022742">
    <property type="entry name" value="Hydrolase_4"/>
</dbReference>
<evidence type="ECO:0000256" key="1">
    <source>
        <dbReference type="SAM" id="SignalP"/>
    </source>
</evidence>
<protein>
    <submittedName>
        <fullName evidence="3">Lysophospholipase L2</fullName>
    </submittedName>
</protein>
<reference evidence="4" key="1">
    <citation type="submission" date="2019-03" db="EMBL/GenBank/DDBJ databases">
        <title>Aquabacterium pictum sp.nov., the first bacteriochlorophyll a-containing freshwater bacterium in the genus Aquabacterium of the class Betaproteobacteria.</title>
        <authorList>
            <person name="Hirose S."/>
            <person name="Tank M."/>
            <person name="Hara E."/>
            <person name="Tamaki H."/>
            <person name="Takaichi S."/>
            <person name="Haruta S."/>
            <person name="Hanada S."/>
        </authorList>
    </citation>
    <scope>NUCLEOTIDE SEQUENCE [LARGE SCALE GENOMIC DNA]</scope>
    <source>
        <strain evidence="4">W35</strain>
    </source>
</reference>
<proteinExistence type="predicted"/>
<dbReference type="Proteomes" id="UP000301751">
    <property type="component" value="Unassembled WGS sequence"/>
</dbReference>
<gene>
    <name evidence="3" type="ORF">AQPW35_43230</name>
</gene>
<keyword evidence="4" id="KW-1185">Reference proteome</keyword>